<organism evidence="2 3">
    <name type="scientific">Galdieria partita</name>
    <dbReference type="NCBI Taxonomy" id="83374"/>
    <lineage>
        <taxon>Eukaryota</taxon>
        <taxon>Rhodophyta</taxon>
        <taxon>Bangiophyceae</taxon>
        <taxon>Galdieriales</taxon>
        <taxon>Galdieriaceae</taxon>
        <taxon>Galdieria</taxon>
    </lineage>
</organism>
<reference evidence="2" key="2">
    <citation type="submission" date="2022-01" db="EMBL/GenBank/DDBJ databases">
        <authorList>
            <person name="Hirooka S."/>
            <person name="Miyagishima S.Y."/>
        </authorList>
    </citation>
    <scope>NUCLEOTIDE SEQUENCE</scope>
    <source>
        <strain evidence="2">NBRC 102759</strain>
    </source>
</reference>
<reference evidence="2" key="1">
    <citation type="journal article" date="2022" name="Proc. Natl. Acad. Sci. U.S.A.">
        <title>Life cycle and functional genomics of the unicellular red alga Galdieria for elucidating algal and plant evolution and industrial use.</title>
        <authorList>
            <person name="Hirooka S."/>
            <person name="Itabashi T."/>
            <person name="Ichinose T.M."/>
            <person name="Onuma R."/>
            <person name="Fujiwara T."/>
            <person name="Yamashita S."/>
            <person name="Jong L.W."/>
            <person name="Tomita R."/>
            <person name="Iwane A.H."/>
            <person name="Miyagishima S.Y."/>
        </authorList>
    </citation>
    <scope>NUCLEOTIDE SEQUENCE</scope>
    <source>
        <strain evidence="2">NBRC 102759</strain>
    </source>
</reference>
<accession>A0A9C7URP7</accession>
<keyword evidence="1" id="KW-0472">Membrane</keyword>
<keyword evidence="1" id="KW-0812">Transmembrane</keyword>
<dbReference type="OrthoDB" id="5598at2759"/>
<sequence length="202" mass="23075">MMWCFSLFCPLYSLPTKSRTLYQRCGSRYPCSALSGKSRLFQRVSRQSRDRSGPHFLFSKLKLDQSTVVHWVKKTVQFFQSENGQLILFGLVCYLVLTGKISWIFDSFFIFFSVLSILPIIGLLVFRWWVSKNVVQLFCPNCSTPVVGIKGREVPCSNCGYLLSVEDQVIVAKDSSKNKSERKKTRSTISVIDVDAREVGDE</sequence>
<evidence type="ECO:0000313" key="2">
    <source>
        <dbReference type="EMBL" id="GJQ12835.1"/>
    </source>
</evidence>
<evidence type="ECO:0000313" key="3">
    <source>
        <dbReference type="Proteomes" id="UP001061958"/>
    </source>
</evidence>
<evidence type="ECO:0000256" key="1">
    <source>
        <dbReference type="SAM" id="Phobius"/>
    </source>
</evidence>
<dbReference type="PANTHER" id="PTHR36785:SF1">
    <property type="entry name" value="OS05G0502500 PROTEIN"/>
    <property type="match status" value="1"/>
</dbReference>
<gene>
    <name evidence="2" type="ORF">GpartN1_g4626.t1</name>
</gene>
<proteinExistence type="predicted"/>
<dbReference type="Proteomes" id="UP001061958">
    <property type="component" value="Unassembled WGS sequence"/>
</dbReference>
<keyword evidence="1" id="KW-1133">Transmembrane helix</keyword>
<feature type="transmembrane region" description="Helical" evidence="1">
    <location>
        <begin position="84"/>
        <end position="101"/>
    </location>
</feature>
<keyword evidence="3" id="KW-1185">Reference proteome</keyword>
<name>A0A9C7URP7_9RHOD</name>
<dbReference type="AlphaFoldDB" id="A0A9C7URP7"/>
<comment type="caution">
    <text evidence="2">The sequence shown here is derived from an EMBL/GenBank/DDBJ whole genome shotgun (WGS) entry which is preliminary data.</text>
</comment>
<feature type="transmembrane region" description="Helical" evidence="1">
    <location>
        <begin position="108"/>
        <end position="130"/>
    </location>
</feature>
<dbReference type="EMBL" id="BQMJ01000037">
    <property type="protein sequence ID" value="GJQ12835.1"/>
    <property type="molecule type" value="Genomic_DNA"/>
</dbReference>
<dbReference type="PANTHER" id="PTHR36785">
    <property type="entry name" value="OS05G0502500 PROTEIN"/>
    <property type="match status" value="1"/>
</dbReference>
<protein>
    <submittedName>
        <fullName evidence="2">Uncharacterized protein</fullName>
    </submittedName>
</protein>